<dbReference type="EMBL" id="JAQQAF010000006">
    <property type="protein sequence ID" value="KAJ8476486.1"/>
    <property type="molecule type" value="Genomic_DNA"/>
</dbReference>
<comment type="caution">
    <text evidence="6">The sequence shown here is derived from an EMBL/GenBank/DDBJ whole genome shotgun (WGS) entry which is preliminary data.</text>
</comment>
<feature type="compositionally biased region" description="Basic and acidic residues" evidence="4">
    <location>
        <begin position="69"/>
        <end position="85"/>
    </location>
</feature>
<comment type="subcellular location">
    <subcellularLocation>
        <location evidence="1 3">Nucleus</location>
    </subcellularLocation>
</comment>
<protein>
    <recommendedName>
        <fullName evidence="5">TFIIS N-terminal domain-containing protein</fullName>
    </recommendedName>
</protein>
<evidence type="ECO:0000256" key="4">
    <source>
        <dbReference type="SAM" id="MobiDB-lite"/>
    </source>
</evidence>
<keyword evidence="2 3" id="KW-0539">Nucleus</keyword>
<sequence>MEAEDLRRWMRSTGVDLWALIDTAISVAAGEHRQELRSRRDGIVQRLYAAGDAGRCRNCGSSGGGSVVPRREEAKGSSSSAEKRAAVGAASPPSPESMNRTAAAAAEEEEEDDDQRTYGRSIDEEQSKILGIKQFLDDPDQPEDSLVSLLQNLADMDITFKALKETDIGRHVNGLRKHPSNEVRRLVKQLVRKWKDLVDEWVTSNSAFDTASPAIITDGDSPQQISGKNNQNGHQVLEFGYSPNPHAGYLSSERTSSESVEPKAKSAINPTKTNSTSTHAPSSASPAHKVKEHKDNLLDPERLASARKRLHENYQEAQNAKKQRTIQVMDIHQIPKPKIPRKGGSMWKH</sequence>
<feature type="domain" description="TFIIS N-terminal" evidence="5">
    <location>
        <begin position="127"/>
        <end position="201"/>
    </location>
</feature>
<dbReference type="CDD" id="cd00183">
    <property type="entry name" value="TFIIS_I"/>
    <property type="match status" value="1"/>
</dbReference>
<organism evidence="6 7">
    <name type="scientific">Ensete ventricosum</name>
    <name type="common">Abyssinian banana</name>
    <name type="synonym">Musa ensete</name>
    <dbReference type="NCBI Taxonomy" id="4639"/>
    <lineage>
        <taxon>Eukaryota</taxon>
        <taxon>Viridiplantae</taxon>
        <taxon>Streptophyta</taxon>
        <taxon>Embryophyta</taxon>
        <taxon>Tracheophyta</taxon>
        <taxon>Spermatophyta</taxon>
        <taxon>Magnoliopsida</taxon>
        <taxon>Liliopsida</taxon>
        <taxon>Zingiberales</taxon>
        <taxon>Musaceae</taxon>
        <taxon>Ensete</taxon>
    </lineage>
</organism>
<dbReference type="InterPro" id="IPR003617">
    <property type="entry name" value="TFIIS/CRSP70_N_sub"/>
</dbReference>
<dbReference type="SMART" id="SM00509">
    <property type="entry name" value="TFS2N"/>
    <property type="match status" value="1"/>
</dbReference>
<dbReference type="InterPro" id="IPR017923">
    <property type="entry name" value="TFIIS_N"/>
</dbReference>
<dbReference type="Gene3D" id="1.20.930.10">
    <property type="entry name" value="Conserved domain common to transcription factors TFIIS, elongin A, CRSP70"/>
    <property type="match status" value="1"/>
</dbReference>
<dbReference type="PANTHER" id="PTHR47210">
    <property type="entry name" value="MEDIATOR OF RNA POLYMERASE II TRANSCRIPTION SUBUNIT 26C-RELATED"/>
    <property type="match status" value="1"/>
</dbReference>
<dbReference type="InterPro" id="IPR044790">
    <property type="entry name" value="MD26C-like"/>
</dbReference>
<evidence type="ECO:0000259" key="5">
    <source>
        <dbReference type="PROSITE" id="PS51319"/>
    </source>
</evidence>
<dbReference type="SUPFAM" id="SSF47676">
    <property type="entry name" value="Conserved domain common to transcription factors TFIIS, elongin A, CRSP70"/>
    <property type="match status" value="1"/>
</dbReference>
<name>A0AAV8QDQ8_ENSVE</name>
<dbReference type="Pfam" id="PF08711">
    <property type="entry name" value="Med26"/>
    <property type="match status" value="1"/>
</dbReference>
<accession>A0AAV8QDQ8</accession>
<feature type="region of interest" description="Disordered" evidence="4">
    <location>
        <begin position="59"/>
        <end position="122"/>
    </location>
</feature>
<dbReference type="GO" id="GO:0005634">
    <property type="term" value="C:nucleus"/>
    <property type="evidence" value="ECO:0007669"/>
    <property type="project" value="UniProtKB-SubCell"/>
</dbReference>
<proteinExistence type="predicted"/>
<gene>
    <name evidence="6" type="ORF">OPV22_020213</name>
</gene>
<evidence type="ECO:0000313" key="6">
    <source>
        <dbReference type="EMBL" id="KAJ8476486.1"/>
    </source>
</evidence>
<dbReference type="PANTHER" id="PTHR47210:SF1">
    <property type="entry name" value="MEDIATOR OF RNA POLYMERASE II TRANSCRIPTION SUBUNIT 26C-RELATED"/>
    <property type="match status" value="1"/>
</dbReference>
<reference evidence="6 7" key="1">
    <citation type="submission" date="2022-12" db="EMBL/GenBank/DDBJ databases">
        <title>Chromosome-scale assembly of the Ensete ventricosum genome.</title>
        <authorList>
            <person name="Dussert Y."/>
            <person name="Stocks J."/>
            <person name="Wendawek A."/>
            <person name="Woldeyes F."/>
            <person name="Nichols R.A."/>
            <person name="Borrell J.S."/>
        </authorList>
    </citation>
    <scope>NUCLEOTIDE SEQUENCE [LARGE SCALE GENOMIC DNA]</scope>
    <source>
        <strain evidence="7">cv. Maze</strain>
        <tissue evidence="6">Seeds</tissue>
    </source>
</reference>
<evidence type="ECO:0000256" key="2">
    <source>
        <dbReference type="ARBA" id="ARBA00023242"/>
    </source>
</evidence>
<feature type="compositionally biased region" description="Polar residues" evidence="4">
    <location>
        <begin position="220"/>
        <end position="234"/>
    </location>
</feature>
<evidence type="ECO:0000256" key="1">
    <source>
        <dbReference type="ARBA" id="ARBA00004123"/>
    </source>
</evidence>
<dbReference type="PROSITE" id="PS51319">
    <property type="entry name" value="TFIIS_N"/>
    <property type="match status" value="1"/>
</dbReference>
<keyword evidence="7" id="KW-1185">Reference proteome</keyword>
<feature type="region of interest" description="Disordered" evidence="4">
    <location>
        <begin position="212"/>
        <end position="297"/>
    </location>
</feature>
<evidence type="ECO:0000313" key="7">
    <source>
        <dbReference type="Proteomes" id="UP001222027"/>
    </source>
</evidence>
<feature type="compositionally biased region" description="Low complexity" evidence="4">
    <location>
        <begin position="275"/>
        <end position="287"/>
    </location>
</feature>
<dbReference type="InterPro" id="IPR035441">
    <property type="entry name" value="TFIIS/LEDGF_dom_sf"/>
</dbReference>
<dbReference type="Proteomes" id="UP001222027">
    <property type="component" value="Unassembled WGS sequence"/>
</dbReference>
<evidence type="ECO:0000256" key="3">
    <source>
        <dbReference type="PROSITE-ProRule" id="PRU00649"/>
    </source>
</evidence>
<dbReference type="AlphaFoldDB" id="A0AAV8QDQ8"/>